<organism evidence="1 2">
    <name type="scientific">Hygrophoropsis aurantiaca</name>
    <dbReference type="NCBI Taxonomy" id="72124"/>
    <lineage>
        <taxon>Eukaryota</taxon>
        <taxon>Fungi</taxon>
        <taxon>Dikarya</taxon>
        <taxon>Basidiomycota</taxon>
        <taxon>Agaricomycotina</taxon>
        <taxon>Agaricomycetes</taxon>
        <taxon>Agaricomycetidae</taxon>
        <taxon>Boletales</taxon>
        <taxon>Coniophorineae</taxon>
        <taxon>Hygrophoropsidaceae</taxon>
        <taxon>Hygrophoropsis</taxon>
    </lineage>
</organism>
<sequence length="180" mass="20964">MHPYHPFHYGRRFHWHGPSRIFWFIIGAGAATFWHRSREIREHRGQFGCVMQNRRLNAPGEFSAPASASTPPANVSTPYQDPAPVPQPGGWDWTAPQRSSDGTVGWNQQDWDENKERMKQLQKRAEDVMADMSESTLDSIVSTVETLKGKIAEHRAEREQQQKRLEEELERQKKEPRRYV</sequence>
<protein>
    <submittedName>
        <fullName evidence="1">Uncharacterized protein</fullName>
    </submittedName>
</protein>
<keyword evidence="2" id="KW-1185">Reference proteome</keyword>
<dbReference type="EMBL" id="MU267608">
    <property type="protein sequence ID" value="KAH7914848.1"/>
    <property type="molecule type" value="Genomic_DNA"/>
</dbReference>
<proteinExistence type="predicted"/>
<name>A0ACB8AQ32_9AGAM</name>
<dbReference type="Proteomes" id="UP000790377">
    <property type="component" value="Unassembled WGS sequence"/>
</dbReference>
<comment type="caution">
    <text evidence="1">The sequence shown here is derived from an EMBL/GenBank/DDBJ whole genome shotgun (WGS) entry which is preliminary data.</text>
</comment>
<evidence type="ECO:0000313" key="1">
    <source>
        <dbReference type="EMBL" id="KAH7914848.1"/>
    </source>
</evidence>
<gene>
    <name evidence="1" type="ORF">BJ138DRAFT_1143092</name>
</gene>
<reference evidence="1" key="1">
    <citation type="journal article" date="2021" name="New Phytol.">
        <title>Evolutionary innovations through gain and loss of genes in the ectomycorrhizal Boletales.</title>
        <authorList>
            <person name="Wu G."/>
            <person name="Miyauchi S."/>
            <person name="Morin E."/>
            <person name="Kuo A."/>
            <person name="Drula E."/>
            <person name="Varga T."/>
            <person name="Kohler A."/>
            <person name="Feng B."/>
            <person name="Cao Y."/>
            <person name="Lipzen A."/>
            <person name="Daum C."/>
            <person name="Hundley H."/>
            <person name="Pangilinan J."/>
            <person name="Johnson J."/>
            <person name="Barry K."/>
            <person name="LaButti K."/>
            <person name="Ng V."/>
            <person name="Ahrendt S."/>
            <person name="Min B."/>
            <person name="Choi I.G."/>
            <person name="Park H."/>
            <person name="Plett J.M."/>
            <person name="Magnuson J."/>
            <person name="Spatafora J.W."/>
            <person name="Nagy L.G."/>
            <person name="Henrissat B."/>
            <person name="Grigoriev I.V."/>
            <person name="Yang Z.L."/>
            <person name="Xu J."/>
            <person name="Martin F.M."/>
        </authorList>
    </citation>
    <scope>NUCLEOTIDE SEQUENCE</scope>
    <source>
        <strain evidence="1">ATCC 28755</strain>
    </source>
</reference>
<evidence type="ECO:0000313" key="2">
    <source>
        <dbReference type="Proteomes" id="UP000790377"/>
    </source>
</evidence>
<accession>A0ACB8AQ32</accession>